<evidence type="ECO:0000313" key="2">
    <source>
        <dbReference type="Proteomes" id="UP001148662"/>
    </source>
</evidence>
<comment type="caution">
    <text evidence="1">The sequence shown here is derived from an EMBL/GenBank/DDBJ whole genome shotgun (WGS) entry which is preliminary data.</text>
</comment>
<sequence>MAHQLPFPNDGIRYQDQEQRYVFPAGGNRELEVLEIKFGFIPGHDQLAYRVRRRYRFVKGGHPQLVLIHYSRGQPMPIIPSLAGQSVRSYPLRPYNEPAVFVLGDRQGQKVYPGGLPGPGGVERSGSIPPNVMGMGFGNPQAMLAQQNNAMEALERRSQRERDRSASMSGRAPQPRPEDDDSADEQDLISTRTLALTRYRRNHEYMNEVFMQAAFRNVLEKSAEPKPAYAIFKLDEIEAKIAKTTEEVADLEAKAAARKAVREADERADIAMDGLTIKLNASPGLPYRAYYSWSLQADVCTGI</sequence>
<organism evidence="1 2">
    <name type="scientific">Phlebia brevispora</name>
    <dbReference type="NCBI Taxonomy" id="194682"/>
    <lineage>
        <taxon>Eukaryota</taxon>
        <taxon>Fungi</taxon>
        <taxon>Dikarya</taxon>
        <taxon>Basidiomycota</taxon>
        <taxon>Agaricomycotina</taxon>
        <taxon>Agaricomycetes</taxon>
        <taxon>Polyporales</taxon>
        <taxon>Meruliaceae</taxon>
        <taxon>Phlebia</taxon>
    </lineage>
</organism>
<accession>A0ACC1T8M3</accession>
<keyword evidence="2" id="KW-1185">Reference proteome</keyword>
<dbReference type="EMBL" id="JANHOG010000299">
    <property type="protein sequence ID" value="KAJ3555780.1"/>
    <property type="molecule type" value="Genomic_DNA"/>
</dbReference>
<name>A0ACC1T8M3_9APHY</name>
<proteinExistence type="predicted"/>
<gene>
    <name evidence="1" type="ORF">NM688_g2382</name>
</gene>
<protein>
    <submittedName>
        <fullName evidence="1">Uncharacterized protein</fullName>
    </submittedName>
</protein>
<dbReference type="Proteomes" id="UP001148662">
    <property type="component" value="Unassembled WGS sequence"/>
</dbReference>
<evidence type="ECO:0000313" key="1">
    <source>
        <dbReference type="EMBL" id="KAJ3555780.1"/>
    </source>
</evidence>
<reference evidence="1" key="1">
    <citation type="submission" date="2022-07" db="EMBL/GenBank/DDBJ databases">
        <title>Genome Sequence of Phlebia brevispora.</title>
        <authorList>
            <person name="Buettner E."/>
        </authorList>
    </citation>
    <scope>NUCLEOTIDE SEQUENCE</scope>
    <source>
        <strain evidence="1">MPL23</strain>
    </source>
</reference>